<evidence type="ECO:0000313" key="6">
    <source>
        <dbReference type="EMBL" id="PPK85028.1"/>
    </source>
</evidence>
<name>A0A2S6I1H7_9BACT</name>
<dbReference type="Pfam" id="PF01081">
    <property type="entry name" value="Aldolase"/>
    <property type="match status" value="1"/>
</dbReference>
<dbReference type="PANTHER" id="PTHR30246:SF1">
    <property type="entry name" value="2-DEHYDRO-3-DEOXY-6-PHOSPHOGALACTONATE ALDOLASE-RELATED"/>
    <property type="match status" value="1"/>
</dbReference>
<dbReference type="PANTHER" id="PTHR30246">
    <property type="entry name" value="2-KETO-3-DEOXY-6-PHOSPHOGLUCONATE ALDOLASE"/>
    <property type="match status" value="1"/>
</dbReference>
<dbReference type="Gene3D" id="3.20.20.70">
    <property type="entry name" value="Aldolase class I"/>
    <property type="match status" value="1"/>
</dbReference>
<dbReference type="Proteomes" id="UP000237662">
    <property type="component" value="Unassembled WGS sequence"/>
</dbReference>
<dbReference type="SUPFAM" id="SSF51569">
    <property type="entry name" value="Aldolase"/>
    <property type="match status" value="1"/>
</dbReference>
<dbReference type="RefSeq" id="WP_104419553.1">
    <property type="nucleotide sequence ID" value="NZ_PTJC01000006.1"/>
</dbReference>
<evidence type="ECO:0000256" key="1">
    <source>
        <dbReference type="ARBA" id="ARBA00004761"/>
    </source>
</evidence>
<dbReference type="GO" id="GO:0016829">
    <property type="term" value="F:lyase activity"/>
    <property type="evidence" value="ECO:0007669"/>
    <property type="project" value="UniProtKB-KW"/>
</dbReference>
<dbReference type="EMBL" id="PTJC01000006">
    <property type="protein sequence ID" value="PPK85028.1"/>
    <property type="molecule type" value="Genomic_DNA"/>
</dbReference>
<evidence type="ECO:0000256" key="5">
    <source>
        <dbReference type="ARBA" id="ARBA00023277"/>
    </source>
</evidence>
<proteinExistence type="inferred from homology"/>
<keyword evidence="5" id="KW-0119">Carbohydrate metabolism</keyword>
<dbReference type="AlphaFoldDB" id="A0A2S6I1H7"/>
<comment type="caution">
    <text evidence="6">The sequence shown here is derived from an EMBL/GenBank/DDBJ whole genome shotgun (WGS) entry which is preliminary data.</text>
</comment>
<dbReference type="InterPro" id="IPR000887">
    <property type="entry name" value="Aldlse_KDPG_KHG"/>
</dbReference>
<keyword evidence="4" id="KW-0456">Lyase</keyword>
<reference evidence="6 7" key="1">
    <citation type="submission" date="2018-02" db="EMBL/GenBank/DDBJ databases">
        <title>Genomic Encyclopedia of Archaeal and Bacterial Type Strains, Phase II (KMG-II): from individual species to whole genera.</title>
        <authorList>
            <person name="Goeker M."/>
        </authorList>
    </citation>
    <scope>NUCLEOTIDE SEQUENCE [LARGE SCALE GENOMIC DNA]</scope>
    <source>
        <strain evidence="6 7">DSM 29526</strain>
    </source>
</reference>
<organism evidence="6 7">
    <name type="scientific">Neolewinella xylanilytica</name>
    <dbReference type="NCBI Taxonomy" id="1514080"/>
    <lineage>
        <taxon>Bacteria</taxon>
        <taxon>Pseudomonadati</taxon>
        <taxon>Bacteroidota</taxon>
        <taxon>Saprospiria</taxon>
        <taxon>Saprospirales</taxon>
        <taxon>Lewinellaceae</taxon>
        <taxon>Neolewinella</taxon>
    </lineage>
</organism>
<dbReference type="NCBIfam" id="TIGR01182">
    <property type="entry name" value="eda"/>
    <property type="match status" value="1"/>
</dbReference>
<comment type="subunit">
    <text evidence="3">Homotrimer.</text>
</comment>
<dbReference type="CDD" id="cd00452">
    <property type="entry name" value="KDPG_aldolase"/>
    <property type="match status" value="1"/>
</dbReference>
<dbReference type="InterPro" id="IPR013785">
    <property type="entry name" value="Aldolase_TIM"/>
</dbReference>
<protein>
    <submittedName>
        <fullName evidence="6">2-dehydro-3-deoxyphosphogluconate aldolase/(4S)-4-hydroxy-2-oxoglutarate aldolase</fullName>
    </submittedName>
</protein>
<evidence type="ECO:0000313" key="7">
    <source>
        <dbReference type="Proteomes" id="UP000237662"/>
    </source>
</evidence>
<comment type="similarity">
    <text evidence="2">Belongs to the KHG/KDPG aldolase family.</text>
</comment>
<evidence type="ECO:0000256" key="2">
    <source>
        <dbReference type="ARBA" id="ARBA00006906"/>
    </source>
</evidence>
<comment type="pathway">
    <text evidence="1">Carbohydrate acid metabolism.</text>
</comment>
<accession>A0A2S6I1H7</accession>
<dbReference type="OrthoDB" id="9802667at2"/>
<gene>
    <name evidence="6" type="ORF">CLV84_1917</name>
</gene>
<sequence length="215" mass="23387">MPPDTAFSWDTFRQVPVIAILRGYSPEVCREIAEVGMDTGFHTLEVTMNTEEAVDILSMLRRDYPLMNVGAGTVCTLEDYEEAVAAGAQFIVMPIVEEEVIVSAVAEGLPVFPGAYTPTEIYRAWSLGATAVKVFPARELGPEFVRDIHGPLSEIKLLPTGGVDKGNIRSYFEAGVLGVGMASGLLDRALLAEKDYDGLSAHFRKVKNAFTDVLE</sequence>
<evidence type="ECO:0000256" key="3">
    <source>
        <dbReference type="ARBA" id="ARBA00011233"/>
    </source>
</evidence>
<keyword evidence="7" id="KW-1185">Reference proteome</keyword>
<evidence type="ECO:0000256" key="4">
    <source>
        <dbReference type="ARBA" id="ARBA00023239"/>
    </source>
</evidence>